<evidence type="ECO:0000256" key="2">
    <source>
        <dbReference type="ARBA" id="ARBA00022833"/>
    </source>
</evidence>
<evidence type="ECO:0000313" key="8">
    <source>
        <dbReference type="Proteomes" id="UP000536711"/>
    </source>
</evidence>
<name>A0A8H4J9P3_9HYPO</name>
<dbReference type="PROSITE" id="PS00463">
    <property type="entry name" value="ZN2_CY6_FUNGAL_1"/>
    <property type="match status" value="1"/>
</dbReference>
<evidence type="ECO:0000256" key="4">
    <source>
        <dbReference type="ARBA" id="ARBA00023163"/>
    </source>
</evidence>
<dbReference type="AlphaFoldDB" id="A0A8H4J9P3"/>
<dbReference type="InterPro" id="IPR036864">
    <property type="entry name" value="Zn2-C6_fun-type_DNA-bd_sf"/>
</dbReference>
<keyword evidence="8" id="KW-1185">Reference proteome</keyword>
<accession>A0A8H4J9P3</accession>
<organism evidence="7 8">
    <name type="scientific">Fusarium acutatum</name>
    <dbReference type="NCBI Taxonomy" id="78861"/>
    <lineage>
        <taxon>Eukaryota</taxon>
        <taxon>Fungi</taxon>
        <taxon>Dikarya</taxon>
        <taxon>Ascomycota</taxon>
        <taxon>Pezizomycotina</taxon>
        <taxon>Sordariomycetes</taxon>
        <taxon>Hypocreomycetidae</taxon>
        <taxon>Hypocreales</taxon>
        <taxon>Nectriaceae</taxon>
        <taxon>Fusarium</taxon>
        <taxon>Fusarium fujikuroi species complex</taxon>
    </lineage>
</organism>
<dbReference type="SUPFAM" id="SSF57701">
    <property type="entry name" value="Zn2/Cys6 DNA-binding domain"/>
    <property type="match status" value="1"/>
</dbReference>
<keyword evidence="4" id="KW-0804">Transcription</keyword>
<evidence type="ECO:0000256" key="3">
    <source>
        <dbReference type="ARBA" id="ARBA00023015"/>
    </source>
</evidence>
<dbReference type="OrthoDB" id="5355161at2759"/>
<sequence length="408" mass="45453">MAHKREPEKPHTAACIACSKAKRRCGRELPSCRRCRIRKMSCSYPTRVILSRGLLAEAFTPPVDYPNSDLAPTFDNQTPSHEVTSMLVLPSNDDVNWHNSQTGQPWFLEPQSWDPTQSLTPEDGSFPYPISGLELFLDKLRGWVDKWALENHCPLIHLRLYGSELPSPLQFALGAWNTYRSSATSTSTKIALLMARDWSRNLVDDQSVSEAFENGSIDIISHLARTQALLIFELICLFDGDIRSRVHSEAFLTTLKSWGDLLIQKAKEDTSINQPMGQGEPLNQSRITQLRSDGSTPSSWRAYILSESIRRTWVITVLTEAAYWLLKSGSRACPGSLIITARKGVWDAQSPQDWVAALESASSIGTVVNCQDLDAVILGAKPVDVDDIGLALFAYGRGQEALYDWVNS</sequence>
<dbReference type="PANTHER" id="PTHR47660">
    <property type="entry name" value="TRANSCRIPTION FACTOR WITH C2H2 AND ZN(2)-CYS(6) DNA BINDING DOMAIN (EUROFUNG)-RELATED-RELATED"/>
    <property type="match status" value="1"/>
</dbReference>
<dbReference type="GO" id="GO:0000981">
    <property type="term" value="F:DNA-binding transcription factor activity, RNA polymerase II-specific"/>
    <property type="evidence" value="ECO:0007669"/>
    <property type="project" value="InterPro"/>
</dbReference>
<gene>
    <name evidence="7" type="ORF">FACUT_13094</name>
</gene>
<dbReference type="Gene3D" id="4.10.240.10">
    <property type="entry name" value="Zn(2)-C6 fungal-type DNA-binding domain"/>
    <property type="match status" value="1"/>
</dbReference>
<evidence type="ECO:0000256" key="1">
    <source>
        <dbReference type="ARBA" id="ARBA00022723"/>
    </source>
</evidence>
<keyword evidence="3" id="KW-0805">Transcription regulation</keyword>
<keyword evidence="1" id="KW-0479">Metal-binding</keyword>
<feature type="domain" description="Zn(2)-C6 fungal-type" evidence="6">
    <location>
        <begin position="14"/>
        <end position="44"/>
    </location>
</feature>
<evidence type="ECO:0000313" key="7">
    <source>
        <dbReference type="EMBL" id="KAF4415825.1"/>
    </source>
</evidence>
<dbReference type="EMBL" id="JAADJF010000510">
    <property type="protein sequence ID" value="KAF4415825.1"/>
    <property type="molecule type" value="Genomic_DNA"/>
</dbReference>
<dbReference type="PROSITE" id="PS50048">
    <property type="entry name" value="ZN2_CY6_FUNGAL_2"/>
    <property type="match status" value="1"/>
</dbReference>
<proteinExistence type="predicted"/>
<evidence type="ECO:0000256" key="5">
    <source>
        <dbReference type="ARBA" id="ARBA00023242"/>
    </source>
</evidence>
<protein>
    <recommendedName>
        <fullName evidence="6">Zn(2)-C6 fungal-type domain-containing protein</fullName>
    </recommendedName>
</protein>
<keyword evidence="5" id="KW-0539">Nucleus</keyword>
<dbReference type="GO" id="GO:0008270">
    <property type="term" value="F:zinc ion binding"/>
    <property type="evidence" value="ECO:0007669"/>
    <property type="project" value="InterPro"/>
</dbReference>
<keyword evidence="2" id="KW-0862">Zinc</keyword>
<dbReference type="Proteomes" id="UP000536711">
    <property type="component" value="Unassembled WGS sequence"/>
</dbReference>
<comment type="caution">
    <text evidence="7">The sequence shown here is derived from an EMBL/GenBank/DDBJ whole genome shotgun (WGS) entry which is preliminary data.</text>
</comment>
<dbReference type="Pfam" id="PF00172">
    <property type="entry name" value="Zn_clus"/>
    <property type="match status" value="1"/>
</dbReference>
<dbReference type="CDD" id="cd00067">
    <property type="entry name" value="GAL4"/>
    <property type="match status" value="1"/>
</dbReference>
<evidence type="ECO:0000259" key="6">
    <source>
        <dbReference type="PROSITE" id="PS50048"/>
    </source>
</evidence>
<reference evidence="7 8" key="1">
    <citation type="submission" date="2020-01" db="EMBL/GenBank/DDBJ databases">
        <title>Identification and distribution of gene clusters putatively required for synthesis of sphingolipid metabolism inhibitors in phylogenetically diverse species of the filamentous fungus Fusarium.</title>
        <authorList>
            <person name="Kim H.-S."/>
            <person name="Busman M."/>
            <person name="Brown D.W."/>
            <person name="Divon H."/>
            <person name="Uhlig S."/>
            <person name="Proctor R.H."/>
        </authorList>
    </citation>
    <scope>NUCLEOTIDE SEQUENCE [LARGE SCALE GENOMIC DNA]</scope>
    <source>
        <strain evidence="7 8">NRRL 13308</strain>
    </source>
</reference>
<dbReference type="SMART" id="SM00066">
    <property type="entry name" value="GAL4"/>
    <property type="match status" value="1"/>
</dbReference>
<dbReference type="InterPro" id="IPR001138">
    <property type="entry name" value="Zn2Cys6_DnaBD"/>
</dbReference>